<name>A0A2M7W2B5_9BACT</name>
<reference evidence="3" key="1">
    <citation type="submission" date="2017-09" db="EMBL/GenBank/DDBJ databases">
        <title>Depth-based differentiation of microbial function through sediment-hosted aquifers and enrichment of novel symbionts in the deep terrestrial subsurface.</title>
        <authorList>
            <person name="Probst A.J."/>
            <person name="Ladd B."/>
            <person name="Jarett J.K."/>
            <person name="Geller-Mcgrath D.E."/>
            <person name="Sieber C.M.K."/>
            <person name="Emerson J.B."/>
            <person name="Anantharaman K."/>
            <person name="Thomas B.C."/>
            <person name="Malmstrom R."/>
            <person name="Stieglmeier M."/>
            <person name="Klingl A."/>
            <person name="Woyke T."/>
            <person name="Ryan C.M."/>
            <person name="Banfield J.F."/>
        </authorList>
    </citation>
    <scope>NUCLEOTIDE SEQUENCE [LARGE SCALE GENOMIC DNA]</scope>
</reference>
<dbReference type="Proteomes" id="UP000228952">
    <property type="component" value="Unassembled WGS sequence"/>
</dbReference>
<evidence type="ECO:0000313" key="3">
    <source>
        <dbReference type="Proteomes" id="UP000228952"/>
    </source>
</evidence>
<feature type="signal peptide" evidence="1">
    <location>
        <begin position="1"/>
        <end position="28"/>
    </location>
</feature>
<protein>
    <submittedName>
        <fullName evidence="2">Uncharacterized protein</fullName>
    </submittedName>
</protein>
<feature type="chain" id="PRO_5014643621" evidence="1">
    <location>
        <begin position="29"/>
        <end position="210"/>
    </location>
</feature>
<gene>
    <name evidence="2" type="ORF">COX64_01985</name>
</gene>
<keyword evidence="1" id="KW-0732">Signal</keyword>
<comment type="caution">
    <text evidence="2">The sequence shown here is derived from an EMBL/GenBank/DDBJ whole genome shotgun (WGS) entry which is preliminary data.</text>
</comment>
<proteinExistence type="predicted"/>
<organism evidence="2 3">
    <name type="scientific">Candidatus Dojkabacteria bacterium CG_4_10_14_0_2_um_filter_Dojkabacteria_WS6_41_15</name>
    <dbReference type="NCBI Taxonomy" id="2014249"/>
    <lineage>
        <taxon>Bacteria</taxon>
        <taxon>Candidatus Dojkabacteria</taxon>
    </lineage>
</organism>
<dbReference type="PROSITE" id="PS51257">
    <property type="entry name" value="PROKAR_LIPOPROTEIN"/>
    <property type="match status" value="1"/>
</dbReference>
<dbReference type="AlphaFoldDB" id="A0A2M7W2B5"/>
<dbReference type="EMBL" id="PFQB01000051">
    <property type="protein sequence ID" value="PJA14475.1"/>
    <property type="molecule type" value="Genomic_DNA"/>
</dbReference>
<accession>A0A2M7W2B5</accession>
<evidence type="ECO:0000313" key="2">
    <source>
        <dbReference type="EMBL" id="PJA14475.1"/>
    </source>
</evidence>
<evidence type="ECO:0000256" key="1">
    <source>
        <dbReference type="SAM" id="SignalP"/>
    </source>
</evidence>
<sequence>MKRRNVLLIVVGVACIAVPIMWSSRSHAAKPTDSATPVPTVVLGATATPTPEDTEETEQTEIAVKITCDSAKSELQRLATDFMELHQQKKAEDALLFIAAPYTQEEQDQLDYWLGLDNENTYRLYQTPATNYSLSAFSLGKIMDRGFDSNERGSKRCQIPVTETRSVTITIPYSEVKATRYLDFAVDASGIVKLTAYRESKEGGKYGGFN</sequence>